<proteinExistence type="predicted"/>
<dbReference type="Proteomes" id="UP000499080">
    <property type="component" value="Unassembled WGS sequence"/>
</dbReference>
<dbReference type="AlphaFoldDB" id="A0A4Y2EL31"/>
<evidence type="ECO:0000313" key="2">
    <source>
        <dbReference type="Proteomes" id="UP000499080"/>
    </source>
</evidence>
<dbReference type="EMBL" id="BGPR01000618">
    <property type="protein sequence ID" value="GBM28716.1"/>
    <property type="molecule type" value="Genomic_DNA"/>
</dbReference>
<gene>
    <name evidence="1" type="ORF">AVEN_54498_1</name>
</gene>
<evidence type="ECO:0000313" key="1">
    <source>
        <dbReference type="EMBL" id="GBM28716.1"/>
    </source>
</evidence>
<organism evidence="1 2">
    <name type="scientific">Araneus ventricosus</name>
    <name type="common">Orbweaver spider</name>
    <name type="synonym">Epeira ventricosa</name>
    <dbReference type="NCBI Taxonomy" id="182803"/>
    <lineage>
        <taxon>Eukaryota</taxon>
        <taxon>Metazoa</taxon>
        <taxon>Ecdysozoa</taxon>
        <taxon>Arthropoda</taxon>
        <taxon>Chelicerata</taxon>
        <taxon>Arachnida</taxon>
        <taxon>Araneae</taxon>
        <taxon>Araneomorphae</taxon>
        <taxon>Entelegynae</taxon>
        <taxon>Araneoidea</taxon>
        <taxon>Araneidae</taxon>
        <taxon>Araneus</taxon>
    </lineage>
</organism>
<keyword evidence="2" id="KW-1185">Reference proteome</keyword>
<reference evidence="1 2" key="1">
    <citation type="journal article" date="2019" name="Sci. Rep.">
        <title>Orb-weaving spider Araneus ventricosus genome elucidates the spidroin gene catalogue.</title>
        <authorList>
            <person name="Kono N."/>
            <person name="Nakamura H."/>
            <person name="Ohtoshi R."/>
            <person name="Moran D.A.P."/>
            <person name="Shinohara A."/>
            <person name="Yoshida Y."/>
            <person name="Fujiwara M."/>
            <person name="Mori M."/>
            <person name="Tomita M."/>
            <person name="Arakawa K."/>
        </authorList>
    </citation>
    <scope>NUCLEOTIDE SEQUENCE [LARGE SCALE GENOMIC DNA]</scope>
</reference>
<comment type="caution">
    <text evidence="1">The sequence shown here is derived from an EMBL/GenBank/DDBJ whole genome shotgun (WGS) entry which is preliminary data.</text>
</comment>
<accession>A0A4Y2EL31</accession>
<sequence>MRDLRATGARFYSLRSRNQDSDATELVKAFPPRFIFRSFSCPPLLMRRPGHLTAVQNYEIRPKGAVEPKRLSATAYFHREINKKKLCTRP</sequence>
<name>A0A4Y2EL31_ARAVE</name>
<protein>
    <submittedName>
        <fullName evidence="1">Uncharacterized protein</fullName>
    </submittedName>
</protein>